<dbReference type="Pfam" id="PF23559">
    <property type="entry name" value="WHD_DRP"/>
    <property type="match status" value="1"/>
</dbReference>
<feature type="domain" description="Disease resistance R13L4/SHOC-2-like LRR" evidence="9">
    <location>
        <begin position="559"/>
        <end position="832"/>
    </location>
</feature>
<evidence type="ECO:0000313" key="11">
    <source>
        <dbReference type="Proteomes" id="UP001558713"/>
    </source>
</evidence>
<comment type="caution">
    <text evidence="10">The sequence shown here is derived from an EMBL/GenBank/DDBJ whole genome shotgun (WGS) entry which is preliminary data.</text>
</comment>
<dbReference type="SUPFAM" id="SSF52058">
    <property type="entry name" value="L domain-like"/>
    <property type="match status" value="1"/>
</dbReference>
<dbReference type="InterPro" id="IPR042197">
    <property type="entry name" value="Apaf_helical"/>
</dbReference>
<name>A0ABD1C8Q9_CARAN</name>
<accession>A0ABD1C8Q9</accession>
<dbReference type="GO" id="GO:0005524">
    <property type="term" value="F:ATP binding"/>
    <property type="evidence" value="ECO:0007669"/>
    <property type="project" value="UniProtKB-KW"/>
</dbReference>
<dbReference type="Pfam" id="PF23598">
    <property type="entry name" value="LRR_14"/>
    <property type="match status" value="1"/>
</dbReference>
<dbReference type="Pfam" id="PF00931">
    <property type="entry name" value="NB-ARC"/>
    <property type="match status" value="1"/>
</dbReference>
<keyword evidence="6" id="KW-0067">ATP-binding</keyword>
<evidence type="ECO:0000256" key="4">
    <source>
        <dbReference type="ARBA" id="ARBA00022741"/>
    </source>
</evidence>
<dbReference type="InterPro" id="IPR058922">
    <property type="entry name" value="WHD_DRP"/>
</dbReference>
<keyword evidence="11" id="KW-1185">Reference proteome</keyword>
<dbReference type="Gene3D" id="1.10.8.430">
    <property type="entry name" value="Helical domain of apoptotic protease-activating factors"/>
    <property type="match status" value="1"/>
</dbReference>
<dbReference type="PRINTS" id="PR00364">
    <property type="entry name" value="DISEASERSIST"/>
</dbReference>
<evidence type="ECO:0000256" key="6">
    <source>
        <dbReference type="ARBA" id="ARBA00022840"/>
    </source>
</evidence>
<feature type="domain" description="Disease resistance protein winged helix" evidence="8">
    <location>
        <begin position="411"/>
        <end position="479"/>
    </location>
</feature>
<evidence type="ECO:0000256" key="3">
    <source>
        <dbReference type="ARBA" id="ARBA00022737"/>
    </source>
</evidence>
<dbReference type="InterPro" id="IPR055414">
    <property type="entry name" value="LRR_R13L4/SHOC2-like"/>
</dbReference>
<dbReference type="Gene3D" id="3.40.50.300">
    <property type="entry name" value="P-loop containing nucleotide triphosphate hydrolases"/>
    <property type="match status" value="1"/>
</dbReference>
<evidence type="ECO:0000256" key="2">
    <source>
        <dbReference type="ARBA" id="ARBA00022614"/>
    </source>
</evidence>
<dbReference type="InterPro" id="IPR027417">
    <property type="entry name" value="P-loop_NTPase"/>
</dbReference>
<keyword evidence="5" id="KW-0611">Plant defense</keyword>
<dbReference type="InterPro" id="IPR036388">
    <property type="entry name" value="WH-like_DNA-bd_sf"/>
</dbReference>
<dbReference type="InterPro" id="IPR002182">
    <property type="entry name" value="NB-ARC"/>
</dbReference>
<keyword evidence="3" id="KW-0677">Repeat</keyword>
<evidence type="ECO:0000256" key="1">
    <source>
        <dbReference type="ARBA" id="ARBA00008894"/>
    </source>
</evidence>
<dbReference type="PANTHER" id="PTHR33463:SF220">
    <property type="entry name" value="NB-ARC DOMAIN-CONTAINING PROTEIN"/>
    <property type="match status" value="1"/>
</dbReference>
<reference evidence="10 11" key="1">
    <citation type="submission" date="2024-04" db="EMBL/GenBank/DDBJ databases">
        <title>Genome assembly C_amara_ONT_v2.</title>
        <authorList>
            <person name="Yant L."/>
            <person name="Moore C."/>
            <person name="Slenker M."/>
        </authorList>
    </citation>
    <scope>NUCLEOTIDE SEQUENCE [LARGE SCALE GENOMIC DNA]</scope>
    <source>
        <tissue evidence="10">Leaf</tissue>
    </source>
</reference>
<dbReference type="AlphaFoldDB" id="A0ABD1C8Q9"/>
<sequence>MGNTISISFAADENFLSVWDSLTARADFILKFEDNINYLKKVLEDLRARRDDVLYRIDAEELKGGKRLASVARWLSSVQTIETESNLLVNEASEVQQRLSAYGFCSNNIISTYGCGKKISKMLKEVQFLFCRGDFEMVAETALPPVVISRDHWLVFGLDTTLEKAWKSLMDDENRVLGIYGMGGVGKTTLLTLINNKFVYEMKDIVDVVIWVTVSKYVYVEKIQDDVGKRLGLYDENWRTKPQLEKAGKINMVLRHLKPRFVLLLDDLWEKVNLTAIGIPLYGRKHKIVFTTRFRDVCRSMCVDDDIKVEFLSKKDAFNFFKAIVRRPHMLNGDTLVLAKEIVESCHGLPLVLLVVGKSMSSRMTVHELSHARDILQYSPDIDKKLFGVVKLSYDYLREEQVKLCFRYCALFPDEYAIRIDELVEYWIGEGIIDDQDGRRTAIHRGYYIISTLVGAGLLLKDGESGQTVHMHNIIREMALKINDGKRFVVKTDAGLRKLPVVRDWTTVTKMSLMNNEIESILDDPEFLGQAPLVTLFLQNNKLVEIFGNFFVVMSSLVVLDLSRNLGLTELPEEISMLVALRYLSLLGTRIKVLPEGFRKLGNLIHLDLEFTSSLQSLNQISSLLKLQVLRFYGSAAALDSVTLNHLEGLNDLIFLTITINEDSVLTEFLGCERLKHCTQGLYLEGLQVSVPSFAATFGELGCLRNLEMINCDIIDSKTEWQVVKRHQSPTPTHPNQITPSHTWFKSLLAVVINSCEQLRDLTWLIYAANLESLSITFSPKMEELICQKIATGFEVEPFQKLQYLRLYYLDELRSIHSHPLSFPRLQKVDIKYCPKLLKLPLIFPGRID</sequence>
<dbReference type="SUPFAM" id="SSF52540">
    <property type="entry name" value="P-loop containing nucleoside triphosphate hydrolases"/>
    <property type="match status" value="1"/>
</dbReference>
<keyword evidence="4" id="KW-0547">Nucleotide-binding</keyword>
<evidence type="ECO:0000259" key="8">
    <source>
        <dbReference type="Pfam" id="PF23559"/>
    </source>
</evidence>
<gene>
    <name evidence="10" type="ORF">V5N11_019533</name>
</gene>
<evidence type="ECO:0000256" key="5">
    <source>
        <dbReference type="ARBA" id="ARBA00022821"/>
    </source>
</evidence>
<dbReference type="EMBL" id="JBANAX010000016">
    <property type="protein sequence ID" value="KAL1225846.1"/>
    <property type="molecule type" value="Genomic_DNA"/>
</dbReference>
<feature type="domain" description="NB-ARC" evidence="7">
    <location>
        <begin position="159"/>
        <end position="326"/>
    </location>
</feature>
<dbReference type="InterPro" id="IPR032675">
    <property type="entry name" value="LRR_dom_sf"/>
</dbReference>
<dbReference type="Gene3D" id="3.80.10.10">
    <property type="entry name" value="Ribonuclease Inhibitor"/>
    <property type="match status" value="1"/>
</dbReference>
<dbReference type="PANTHER" id="PTHR33463">
    <property type="entry name" value="NB-ARC DOMAIN-CONTAINING PROTEIN-RELATED"/>
    <property type="match status" value="1"/>
</dbReference>
<dbReference type="FunFam" id="3.40.50.300:FF:001091">
    <property type="entry name" value="Probable disease resistance protein At1g61300"/>
    <property type="match status" value="1"/>
</dbReference>
<evidence type="ECO:0000259" key="9">
    <source>
        <dbReference type="Pfam" id="PF23598"/>
    </source>
</evidence>
<dbReference type="Gene3D" id="1.10.10.10">
    <property type="entry name" value="Winged helix-like DNA-binding domain superfamily/Winged helix DNA-binding domain"/>
    <property type="match status" value="1"/>
</dbReference>
<keyword evidence="2" id="KW-0433">Leucine-rich repeat</keyword>
<dbReference type="InterPro" id="IPR050905">
    <property type="entry name" value="Plant_NBS-LRR"/>
</dbReference>
<evidence type="ECO:0000313" key="10">
    <source>
        <dbReference type="EMBL" id="KAL1225846.1"/>
    </source>
</evidence>
<organism evidence="10 11">
    <name type="scientific">Cardamine amara subsp. amara</name>
    <dbReference type="NCBI Taxonomy" id="228776"/>
    <lineage>
        <taxon>Eukaryota</taxon>
        <taxon>Viridiplantae</taxon>
        <taxon>Streptophyta</taxon>
        <taxon>Embryophyta</taxon>
        <taxon>Tracheophyta</taxon>
        <taxon>Spermatophyta</taxon>
        <taxon>Magnoliopsida</taxon>
        <taxon>eudicotyledons</taxon>
        <taxon>Gunneridae</taxon>
        <taxon>Pentapetalae</taxon>
        <taxon>rosids</taxon>
        <taxon>malvids</taxon>
        <taxon>Brassicales</taxon>
        <taxon>Brassicaceae</taxon>
        <taxon>Cardamineae</taxon>
        <taxon>Cardamine</taxon>
    </lineage>
</organism>
<dbReference type="GO" id="GO:0006952">
    <property type="term" value="P:defense response"/>
    <property type="evidence" value="ECO:0007669"/>
    <property type="project" value="UniProtKB-KW"/>
</dbReference>
<evidence type="ECO:0000259" key="7">
    <source>
        <dbReference type="Pfam" id="PF00931"/>
    </source>
</evidence>
<dbReference type="FunFam" id="1.10.10.10:FF:000322">
    <property type="entry name" value="Probable disease resistance protein At1g63360"/>
    <property type="match status" value="1"/>
</dbReference>
<comment type="similarity">
    <text evidence="1">Belongs to the disease resistance NB-LRR family.</text>
</comment>
<protein>
    <submittedName>
        <fullName evidence="10">Disease resistance protein</fullName>
    </submittedName>
</protein>
<proteinExistence type="inferred from homology"/>
<dbReference type="Proteomes" id="UP001558713">
    <property type="component" value="Unassembled WGS sequence"/>
</dbReference>